<protein>
    <recommendedName>
        <fullName evidence="2">Cyclic nucleotide-binding domain-containing protein</fullName>
    </recommendedName>
</protein>
<dbReference type="SUPFAM" id="SSF56281">
    <property type="entry name" value="Metallo-hydrolase/oxidoreductase"/>
    <property type="match status" value="1"/>
</dbReference>
<feature type="compositionally biased region" description="Pro residues" evidence="1">
    <location>
        <begin position="57"/>
        <end position="70"/>
    </location>
</feature>
<feature type="compositionally biased region" description="Polar residues" evidence="1">
    <location>
        <begin position="99"/>
        <end position="108"/>
    </location>
</feature>
<organism evidence="3 4">
    <name type="scientific">Tetraparma gracilis</name>
    <dbReference type="NCBI Taxonomy" id="2962635"/>
    <lineage>
        <taxon>Eukaryota</taxon>
        <taxon>Sar</taxon>
        <taxon>Stramenopiles</taxon>
        <taxon>Ochrophyta</taxon>
        <taxon>Bolidophyceae</taxon>
        <taxon>Parmales</taxon>
        <taxon>Triparmaceae</taxon>
        <taxon>Tetraparma</taxon>
    </lineage>
</organism>
<dbReference type="InterPro" id="IPR018490">
    <property type="entry name" value="cNMP-bd_dom_sf"/>
</dbReference>
<dbReference type="Pfam" id="PF00753">
    <property type="entry name" value="Lactamase_B"/>
    <property type="match status" value="1"/>
</dbReference>
<evidence type="ECO:0000313" key="3">
    <source>
        <dbReference type="EMBL" id="GMI37740.1"/>
    </source>
</evidence>
<dbReference type="Gene3D" id="3.60.15.10">
    <property type="entry name" value="Ribonuclease Z/Hydroxyacylglutathione hydrolase-like"/>
    <property type="match status" value="1"/>
</dbReference>
<name>A0ABQ6N1Y5_9STRA</name>
<reference evidence="3 4" key="1">
    <citation type="journal article" date="2023" name="Commun. Biol.">
        <title>Genome analysis of Parmales, the sister group of diatoms, reveals the evolutionary specialization of diatoms from phago-mixotrophs to photoautotrophs.</title>
        <authorList>
            <person name="Ban H."/>
            <person name="Sato S."/>
            <person name="Yoshikawa S."/>
            <person name="Yamada K."/>
            <person name="Nakamura Y."/>
            <person name="Ichinomiya M."/>
            <person name="Sato N."/>
            <person name="Blanc-Mathieu R."/>
            <person name="Endo H."/>
            <person name="Kuwata A."/>
            <person name="Ogata H."/>
        </authorList>
    </citation>
    <scope>NUCLEOTIDE SEQUENCE [LARGE SCALE GENOMIC DNA]</scope>
</reference>
<dbReference type="Gene3D" id="2.60.120.10">
    <property type="entry name" value="Jelly Rolls"/>
    <property type="match status" value="1"/>
</dbReference>
<dbReference type="EMBL" id="BRYB01001991">
    <property type="protein sequence ID" value="GMI37740.1"/>
    <property type="molecule type" value="Genomic_DNA"/>
</dbReference>
<feature type="compositionally biased region" description="Basic and acidic residues" evidence="1">
    <location>
        <begin position="378"/>
        <end position="391"/>
    </location>
</feature>
<sequence>MDPPRPPPAAKKGILRLNNRLNNRVSNLLRLPSRLPSLSRGSSARSKKSGGGEAGDAPPPPLPPIPPAPTAPLSESSLSTSPLSTSPLSTSPGSLSASVTASPGSLSGQPPAGPRTRPSALTSTRSPSEHGLNIELSSVTSPTVHANVRAALAIARSGGGGGGSGSFDPVYGDIPPLEQVQLPRGGVSVTTAALKGPVQFGIPPETIKDSMRLGLPVPEFYIVPVERFCRDLGPSLGVNLAEFEFPAYFNFFVRQKNCTLIVDSERAEEKIRAVFNETLFGPSAYRGPNAADNNPEDFHPSYPLTSRPNFKSEFKYFRQLDSSKDDGAELQIDMLLGFCHFTPVDELQHSLGRPPLDGSGPAAVRCLSEDDAVNSSKADGRPAKVERAKTERSRRRTDRFDEVSDSMNINLVYSTVATVLPSRDADPQGARVEVFKNFAGTEYVIHDVDADGIIVGRAVIDGQVRVPDHCFVDGFNSPSPSPSPTNIAGGMERPRHSPSLRHASRSFHPPSFGVTVLGNSHGFDKEGSVSGYVLWLNGRGIMVDPPPFSSATLEREGIRPNVIVGIILTHTHADHDAGAFQKVLTGGRVVVITTPTIYRSFIRKYAALSEISETFLMRSHRHRAAIIGTPLRMQGADFYFFYSLHTIPCIGFRVEWRGKSIVFTGDHLNAPDTIASLVSRGIMHADRAGELNEMSLQETDCLLHEAGAPPIHTQLNVLEALPERVKKNMFVVHTSGLPADTELRVAPTGTAGTIRLDGSTAGSSWNASASSAAMDAVPEHGSLLLQRSTVVSTVTSVGRGLQRVLPRIDSTMSHGDARQARESSDSQKLSRISSTRSYHSIHDGDARHEQLAFASPTAGGIGAATIFDEADKAGASLPELSLRPTSSTDAWFMMNLLSSMPFMQDLSFASTMELLELVRTRTHPVGAVVLRAENRAQTICVVWEGTLVERPVASDGEPATPAVWFAGDWAGPLVFQPDLSLSSDAANASSHDIVAQSANGAKVLLMSLADLDFVLGSGSKLYKQYLLTLETNVDLDLGDLLNSNSALNRLTPVQMRHLEALSGDVKRYSPGESLWKAGDLAENAFIVVSGSVQFVWFESDADIDALHGGRRNMRQSRKRSNSAETRFSKEQLDIAEAAAAAAKRVSVTKLAPQQRRVTINDPSSGEVARNSECHEYVVARMFNRRSVVGSGVKGGQALGRGCFLANVAELTVGNGNGNGKGEGQQDERVDLICGTGTGRQKSTLIAGPAGVTVIRIDKVSLNSFLDINPALLMCMWGSEVVC</sequence>
<dbReference type="Proteomes" id="UP001165060">
    <property type="component" value="Unassembled WGS sequence"/>
</dbReference>
<dbReference type="InterPro" id="IPR000595">
    <property type="entry name" value="cNMP-bd_dom"/>
</dbReference>
<dbReference type="InterPro" id="IPR001279">
    <property type="entry name" value="Metallo-B-lactamas"/>
</dbReference>
<feature type="compositionally biased region" description="Basic and acidic residues" evidence="1">
    <location>
        <begin position="815"/>
        <end position="825"/>
    </location>
</feature>
<gene>
    <name evidence="3" type="ORF">TeGR_g464</name>
</gene>
<dbReference type="InterPro" id="IPR014710">
    <property type="entry name" value="RmlC-like_jellyroll"/>
</dbReference>
<feature type="compositionally biased region" description="Polar residues" evidence="1">
    <location>
        <begin position="826"/>
        <end position="835"/>
    </location>
</feature>
<evidence type="ECO:0000313" key="4">
    <source>
        <dbReference type="Proteomes" id="UP001165060"/>
    </source>
</evidence>
<dbReference type="PANTHER" id="PTHR46018:SF2">
    <property type="entry name" value="ZINC PHOSPHODIESTERASE ELAC PROTEIN 1"/>
    <property type="match status" value="1"/>
</dbReference>
<keyword evidence="4" id="KW-1185">Reference proteome</keyword>
<comment type="caution">
    <text evidence="3">The sequence shown here is derived from an EMBL/GenBank/DDBJ whole genome shotgun (WGS) entry which is preliminary data.</text>
</comment>
<feature type="region of interest" description="Disordered" evidence="1">
    <location>
        <begin position="25"/>
        <end position="129"/>
    </location>
</feature>
<dbReference type="InterPro" id="IPR036866">
    <property type="entry name" value="RibonucZ/Hydroxyglut_hydro"/>
</dbReference>
<dbReference type="SUPFAM" id="SSF51206">
    <property type="entry name" value="cAMP-binding domain-like"/>
    <property type="match status" value="2"/>
</dbReference>
<dbReference type="PROSITE" id="PS50042">
    <property type="entry name" value="CNMP_BINDING_3"/>
    <property type="match status" value="1"/>
</dbReference>
<proteinExistence type="predicted"/>
<feature type="region of interest" description="Disordered" evidence="1">
    <location>
        <begin position="807"/>
        <end position="835"/>
    </location>
</feature>
<evidence type="ECO:0000259" key="2">
    <source>
        <dbReference type="PROSITE" id="PS50042"/>
    </source>
</evidence>
<feature type="compositionally biased region" description="Low complexity" evidence="1">
    <location>
        <begin position="71"/>
        <end position="98"/>
    </location>
</feature>
<feature type="region of interest" description="Disordered" evidence="1">
    <location>
        <begin position="371"/>
        <end position="397"/>
    </location>
</feature>
<dbReference type="PANTHER" id="PTHR46018">
    <property type="entry name" value="ZINC PHOSPHODIESTERASE ELAC PROTEIN 1"/>
    <property type="match status" value="1"/>
</dbReference>
<feature type="domain" description="Cyclic nucleotide-binding" evidence="2">
    <location>
        <begin position="1066"/>
        <end position="1095"/>
    </location>
</feature>
<accession>A0ABQ6N1Y5</accession>
<feature type="region of interest" description="Disordered" evidence="1">
    <location>
        <begin position="473"/>
        <end position="500"/>
    </location>
</feature>
<feature type="compositionally biased region" description="Low complexity" evidence="1">
    <location>
        <begin position="25"/>
        <end position="44"/>
    </location>
</feature>
<evidence type="ECO:0000256" key="1">
    <source>
        <dbReference type="SAM" id="MobiDB-lite"/>
    </source>
</evidence>
<dbReference type="SMART" id="SM00849">
    <property type="entry name" value="Lactamase_B"/>
    <property type="match status" value="1"/>
</dbReference>